<reference evidence="5 6" key="1">
    <citation type="submission" date="2023-01" db="EMBL/GenBank/DDBJ databases">
        <title>Genome-based reclassification of Anoxybacillus geothermalis as a later heterotypic synonym of Anoxybacillus rupiensis.</title>
        <authorList>
            <person name="Inan Bektas K."/>
            <person name="Canakci S."/>
            <person name="Belduz A.A."/>
            <person name="Guler H.H."/>
        </authorList>
    </citation>
    <scope>NUCLEOTIDE SEQUENCE [LARGE SCALE GENOMIC DNA]</scope>
    <source>
        <strain evidence="5 6">DSM 17127</strain>
    </source>
</reference>
<gene>
    <name evidence="5" type="ORF">PNH38_08495</name>
</gene>
<keyword evidence="2 3" id="KW-0413">Isomerase</keyword>
<accession>A0ABT5W3M0</accession>
<evidence type="ECO:0000313" key="5">
    <source>
        <dbReference type="EMBL" id="MDE8563923.1"/>
    </source>
</evidence>
<feature type="domain" description="4-oxalocrotonate tautomerase-like" evidence="4">
    <location>
        <begin position="24"/>
        <end position="82"/>
    </location>
</feature>
<organism evidence="5 6">
    <name type="scientific">Anoxybacteroides rupiense</name>
    <dbReference type="NCBI Taxonomy" id="311460"/>
    <lineage>
        <taxon>Bacteria</taxon>
        <taxon>Bacillati</taxon>
        <taxon>Bacillota</taxon>
        <taxon>Bacilli</taxon>
        <taxon>Bacillales</taxon>
        <taxon>Anoxybacillaceae</taxon>
        <taxon>Anoxybacteroides</taxon>
    </lineage>
</organism>
<dbReference type="Proteomes" id="UP001213979">
    <property type="component" value="Unassembled WGS sequence"/>
</dbReference>
<evidence type="ECO:0000313" key="6">
    <source>
        <dbReference type="Proteomes" id="UP001213979"/>
    </source>
</evidence>
<dbReference type="GO" id="GO:0016853">
    <property type="term" value="F:isomerase activity"/>
    <property type="evidence" value="ECO:0007669"/>
    <property type="project" value="UniProtKB-KW"/>
</dbReference>
<dbReference type="EC" id="5.3.2.-" evidence="3"/>
<proteinExistence type="inferred from homology"/>
<comment type="caution">
    <text evidence="5">The sequence shown here is derived from an EMBL/GenBank/DDBJ whole genome shotgun (WGS) entry which is preliminary data.</text>
</comment>
<dbReference type="PANTHER" id="PTHR35530">
    <property type="entry name" value="TAUTOMERASE-RELATED"/>
    <property type="match status" value="1"/>
</dbReference>
<evidence type="ECO:0000256" key="1">
    <source>
        <dbReference type="ARBA" id="ARBA00006723"/>
    </source>
</evidence>
<dbReference type="InterPro" id="IPR004370">
    <property type="entry name" value="4-OT-like_dom"/>
</dbReference>
<comment type="similarity">
    <text evidence="1 3">Belongs to the 4-oxalocrotonate tautomerase family.</text>
</comment>
<dbReference type="SUPFAM" id="SSF55331">
    <property type="entry name" value="Tautomerase/MIF"/>
    <property type="match status" value="1"/>
</dbReference>
<evidence type="ECO:0000256" key="3">
    <source>
        <dbReference type="RuleBase" id="RU362032"/>
    </source>
</evidence>
<dbReference type="RefSeq" id="WP_255357518.1">
    <property type="nucleotide sequence ID" value="NZ_JACIDF010000007.1"/>
</dbReference>
<dbReference type="Gene3D" id="3.30.429.10">
    <property type="entry name" value="Macrophage Migration Inhibitory Factor"/>
    <property type="match status" value="1"/>
</dbReference>
<evidence type="ECO:0000256" key="2">
    <source>
        <dbReference type="ARBA" id="ARBA00023235"/>
    </source>
</evidence>
<dbReference type="Pfam" id="PF01361">
    <property type="entry name" value="Tautomerase"/>
    <property type="match status" value="1"/>
</dbReference>
<sequence length="83" mass="9383">MHMHSLADAIIKVIFLKRRRAIMPYVTVKMLEGRTEAQKKALVEKVTEAVAETTGAPKEKIVVFIEEMSKNHYAIGGKRLSDE</sequence>
<dbReference type="CDD" id="cd00491">
    <property type="entry name" value="4Oxalocrotonate_Tautomerase"/>
    <property type="match status" value="1"/>
</dbReference>
<evidence type="ECO:0000259" key="4">
    <source>
        <dbReference type="Pfam" id="PF01361"/>
    </source>
</evidence>
<dbReference type="NCBIfam" id="TIGR00013">
    <property type="entry name" value="taut"/>
    <property type="match status" value="1"/>
</dbReference>
<name>A0ABT5W3M0_9BACL</name>
<dbReference type="NCBIfam" id="NF002571">
    <property type="entry name" value="PRK02220.1"/>
    <property type="match status" value="1"/>
</dbReference>
<dbReference type="InterPro" id="IPR014347">
    <property type="entry name" value="Tautomerase/MIF_sf"/>
</dbReference>
<keyword evidence="6" id="KW-1185">Reference proteome</keyword>
<protein>
    <recommendedName>
        <fullName evidence="3">Tautomerase</fullName>
        <ecNumber evidence="3">5.3.2.-</ecNumber>
    </recommendedName>
</protein>
<dbReference type="PANTHER" id="PTHR35530:SF1">
    <property type="entry name" value="2-HYDROXYMUCONATE TAUTOMERASE"/>
    <property type="match status" value="1"/>
</dbReference>
<dbReference type="InterPro" id="IPR018191">
    <property type="entry name" value="4-OT"/>
</dbReference>
<dbReference type="EMBL" id="JAQOTG010000006">
    <property type="protein sequence ID" value="MDE8563923.1"/>
    <property type="molecule type" value="Genomic_DNA"/>
</dbReference>